<name>A0A0D1C4N9_MYCMD</name>
<proteinExistence type="predicted"/>
<protein>
    <submittedName>
        <fullName evidence="2">Uncharacterized protein</fullName>
    </submittedName>
</protein>
<dbReference type="GeneID" id="23563702"/>
<keyword evidence="3" id="KW-1185">Reference proteome</keyword>
<dbReference type="AlphaFoldDB" id="A0A0D1C4N9"/>
<dbReference type="RefSeq" id="XP_011389613.1">
    <property type="nucleotide sequence ID" value="XM_011391311.1"/>
</dbReference>
<dbReference type="KEGG" id="uma:UMAG_03150"/>
<gene>
    <name evidence="2" type="ORF">UMAG_03150</name>
</gene>
<reference evidence="2 3" key="1">
    <citation type="journal article" date="2006" name="Nature">
        <title>Insights from the genome of the biotrophic fungal plant pathogen Ustilago maydis.</title>
        <authorList>
            <person name="Kamper J."/>
            <person name="Kahmann R."/>
            <person name="Bolker M."/>
            <person name="Ma L.J."/>
            <person name="Brefort T."/>
            <person name="Saville B.J."/>
            <person name="Banuett F."/>
            <person name="Kronstad J.W."/>
            <person name="Gold S.E."/>
            <person name="Muller O."/>
            <person name="Perlin M.H."/>
            <person name="Wosten H.A."/>
            <person name="de Vries R."/>
            <person name="Ruiz-Herrera J."/>
            <person name="Reynaga-Pena C.G."/>
            <person name="Snetselaar K."/>
            <person name="McCann M."/>
            <person name="Perez-Martin J."/>
            <person name="Feldbrugge M."/>
            <person name="Basse C.W."/>
            <person name="Steinberg G."/>
            <person name="Ibeas J.I."/>
            <person name="Holloman W."/>
            <person name="Guzman P."/>
            <person name="Farman M."/>
            <person name="Stajich J.E."/>
            <person name="Sentandreu R."/>
            <person name="Gonzalez-Prieto J.M."/>
            <person name="Kennell J.C."/>
            <person name="Molina L."/>
            <person name="Schirawski J."/>
            <person name="Mendoza-Mendoza A."/>
            <person name="Greilinger D."/>
            <person name="Munch K."/>
            <person name="Rossel N."/>
            <person name="Scherer M."/>
            <person name="Vranes M."/>
            <person name="Ladendorf O."/>
            <person name="Vincon V."/>
            <person name="Fuchs U."/>
            <person name="Sandrock B."/>
            <person name="Meng S."/>
            <person name="Ho E.C."/>
            <person name="Cahill M.J."/>
            <person name="Boyce K.J."/>
            <person name="Klose J."/>
            <person name="Klosterman S.J."/>
            <person name="Deelstra H.J."/>
            <person name="Ortiz-Castellanos L."/>
            <person name="Li W."/>
            <person name="Sanchez-Alonso P."/>
            <person name="Schreier P.H."/>
            <person name="Hauser-Hahn I."/>
            <person name="Vaupel M."/>
            <person name="Koopmann E."/>
            <person name="Friedrich G."/>
            <person name="Voss H."/>
            <person name="Schluter T."/>
            <person name="Margolis J."/>
            <person name="Platt D."/>
            <person name="Swimmer C."/>
            <person name="Gnirke A."/>
            <person name="Chen F."/>
            <person name="Vysotskaia V."/>
            <person name="Mannhaupt G."/>
            <person name="Guldener U."/>
            <person name="Munsterkotter M."/>
            <person name="Haase D."/>
            <person name="Oesterheld M."/>
            <person name="Mewes H.W."/>
            <person name="Mauceli E.W."/>
            <person name="DeCaprio D."/>
            <person name="Wade C.M."/>
            <person name="Butler J."/>
            <person name="Young S."/>
            <person name="Jaffe D.B."/>
            <person name="Calvo S."/>
            <person name="Nusbaum C."/>
            <person name="Galagan J."/>
            <person name="Birren B.W."/>
        </authorList>
    </citation>
    <scope>NUCLEOTIDE SEQUENCE [LARGE SCALE GENOMIC DNA]</scope>
    <source>
        <strain evidence="3">DSM 14603 / FGSC 9021 / UM521</strain>
    </source>
</reference>
<dbReference type="InParanoid" id="A0A0D1C4N9"/>
<evidence type="ECO:0000256" key="1">
    <source>
        <dbReference type="SAM" id="MobiDB-lite"/>
    </source>
</evidence>
<evidence type="ECO:0000313" key="2">
    <source>
        <dbReference type="EMBL" id="KIS68577.1"/>
    </source>
</evidence>
<dbReference type="VEuPathDB" id="FungiDB:UMAG_03150"/>
<dbReference type="OMA" id="GAHMWVE"/>
<evidence type="ECO:0000313" key="3">
    <source>
        <dbReference type="Proteomes" id="UP000000561"/>
    </source>
</evidence>
<dbReference type="eggNOG" id="ENOG502S6S8">
    <property type="taxonomic scope" value="Eukaryota"/>
</dbReference>
<sequence length="598" mass="63713">MKPILGSGVAIRAGAPSITMCQSLHRLPQRALTSSAASRSAFVFRSSRTPSTVSLSRGYSTAPNQQQVLQSFGSPFAQFIYTISRIARIITYSALGVATVGVVSFEAAHQYVEHIGMPATSSSSSQDVSDEYGWSELALEESWSGSPDIKGTDPRLGIKGRHAVRSAWMCANWGAGISPSIMFGGSSSSGLGGTAVTSMGAAKPFHVDNGMTLAVQYLNLAVKIAASKHIKLPDIEAIRAGLISEAAAKQELSHVDPLALALEARLAAIHERQGTRGALESAIGSYEKLYDIASLTESSSGQHASRLVRLATKLGDLYLALDRQPDAEEWLNRAVGIAATAGASTPELNARSGQVSKVESMVQEKEKRKGSLRGWFSGSSKSSAESPVEPIQVAEPRSALINKETAAATPALTRSLIAALVSKSALHARTPTSSSLQQALHTQMSALQLACAELNRLLAHPSTQCQAELHKLWIIHHQSILDLHVAETMFALTRTSCAISTSKLIASWFKAGVSNTSVGERSIEWLHQADQSAQQVVRALQACKTANPNKANKLDGDVVLDERWANDNVVALAAGRVLRDARRVQATAQRSRSTLEAL</sequence>
<accession>A0A0D1C4N9</accession>
<feature type="region of interest" description="Disordered" evidence="1">
    <location>
        <begin position="346"/>
        <end position="391"/>
    </location>
</feature>
<dbReference type="Proteomes" id="UP000000561">
    <property type="component" value="Chromosome 8"/>
</dbReference>
<dbReference type="OrthoDB" id="2524554at2759"/>
<feature type="compositionally biased region" description="Polar residues" evidence="1">
    <location>
        <begin position="346"/>
        <end position="357"/>
    </location>
</feature>
<organism evidence="2 3">
    <name type="scientific">Mycosarcoma maydis</name>
    <name type="common">Corn smut fungus</name>
    <name type="synonym">Ustilago maydis</name>
    <dbReference type="NCBI Taxonomy" id="5270"/>
    <lineage>
        <taxon>Eukaryota</taxon>
        <taxon>Fungi</taxon>
        <taxon>Dikarya</taxon>
        <taxon>Basidiomycota</taxon>
        <taxon>Ustilaginomycotina</taxon>
        <taxon>Ustilaginomycetes</taxon>
        <taxon>Ustilaginales</taxon>
        <taxon>Ustilaginaceae</taxon>
        <taxon>Mycosarcoma</taxon>
    </lineage>
</organism>
<dbReference type="EMBL" id="CM003147">
    <property type="protein sequence ID" value="KIS68577.1"/>
    <property type="molecule type" value="Genomic_DNA"/>
</dbReference>